<evidence type="ECO:0000313" key="2">
    <source>
        <dbReference type="EMBL" id="KAK9951350.1"/>
    </source>
</evidence>
<accession>A0AAW1YRK3</accession>
<feature type="region of interest" description="Disordered" evidence="1">
    <location>
        <begin position="1"/>
        <end position="31"/>
    </location>
</feature>
<evidence type="ECO:0000256" key="1">
    <source>
        <dbReference type="SAM" id="MobiDB-lite"/>
    </source>
</evidence>
<gene>
    <name evidence="2" type="ORF">M0R45_006797</name>
</gene>
<reference evidence="2 3" key="1">
    <citation type="journal article" date="2023" name="G3 (Bethesda)">
        <title>A chromosome-length genome assembly and annotation of blackberry (Rubus argutus, cv. 'Hillquist').</title>
        <authorList>
            <person name="Bruna T."/>
            <person name="Aryal R."/>
            <person name="Dudchenko O."/>
            <person name="Sargent D.J."/>
            <person name="Mead D."/>
            <person name="Buti M."/>
            <person name="Cavallini A."/>
            <person name="Hytonen T."/>
            <person name="Andres J."/>
            <person name="Pham M."/>
            <person name="Weisz D."/>
            <person name="Mascagni F."/>
            <person name="Usai G."/>
            <person name="Natali L."/>
            <person name="Bassil N."/>
            <person name="Fernandez G.E."/>
            <person name="Lomsadze A."/>
            <person name="Armour M."/>
            <person name="Olukolu B."/>
            <person name="Poorten T."/>
            <person name="Britton C."/>
            <person name="Davik J."/>
            <person name="Ashrafi H."/>
            <person name="Aiden E.L."/>
            <person name="Borodovsky M."/>
            <person name="Worthington M."/>
        </authorList>
    </citation>
    <scope>NUCLEOTIDE SEQUENCE [LARGE SCALE GENOMIC DNA]</scope>
    <source>
        <strain evidence="2">PI 553951</strain>
    </source>
</reference>
<name>A0AAW1YRK3_RUBAR</name>
<organism evidence="2 3">
    <name type="scientific">Rubus argutus</name>
    <name type="common">Southern blackberry</name>
    <dbReference type="NCBI Taxonomy" id="59490"/>
    <lineage>
        <taxon>Eukaryota</taxon>
        <taxon>Viridiplantae</taxon>
        <taxon>Streptophyta</taxon>
        <taxon>Embryophyta</taxon>
        <taxon>Tracheophyta</taxon>
        <taxon>Spermatophyta</taxon>
        <taxon>Magnoliopsida</taxon>
        <taxon>eudicotyledons</taxon>
        <taxon>Gunneridae</taxon>
        <taxon>Pentapetalae</taxon>
        <taxon>rosids</taxon>
        <taxon>fabids</taxon>
        <taxon>Rosales</taxon>
        <taxon>Rosaceae</taxon>
        <taxon>Rosoideae</taxon>
        <taxon>Rosoideae incertae sedis</taxon>
        <taxon>Rubus</taxon>
    </lineage>
</organism>
<dbReference type="AlphaFoldDB" id="A0AAW1YRK3"/>
<feature type="compositionally biased region" description="Polar residues" evidence="1">
    <location>
        <begin position="1"/>
        <end position="10"/>
    </location>
</feature>
<protein>
    <submittedName>
        <fullName evidence="2">Uncharacterized protein</fullName>
    </submittedName>
</protein>
<dbReference type="EMBL" id="JBEDUW010000001">
    <property type="protein sequence ID" value="KAK9951350.1"/>
    <property type="molecule type" value="Genomic_DNA"/>
</dbReference>
<evidence type="ECO:0000313" key="3">
    <source>
        <dbReference type="Proteomes" id="UP001457282"/>
    </source>
</evidence>
<sequence length="126" mass="14570">MKHQDQTTITAPHHSPIRQTQNHPTPPFPNSLCHQFTHQPHGITNQPITISKFPNLQKPVHKPSARDHLIPHCLAAAPIHHLWTPTTSSQPVLNFCYTRCPATVITKQNHWLLKEDEPREKEEERR</sequence>
<dbReference type="Proteomes" id="UP001457282">
    <property type="component" value="Unassembled WGS sequence"/>
</dbReference>
<keyword evidence="3" id="KW-1185">Reference proteome</keyword>
<proteinExistence type="predicted"/>
<comment type="caution">
    <text evidence="2">The sequence shown here is derived from an EMBL/GenBank/DDBJ whole genome shotgun (WGS) entry which is preliminary data.</text>
</comment>